<dbReference type="EMBL" id="JBHMAG010000007">
    <property type="protein sequence ID" value="MFB9751752.1"/>
    <property type="molecule type" value="Genomic_DNA"/>
</dbReference>
<dbReference type="Gene3D" id="3.40.50.1980">
    <property type="entry name" value="Nitrogenase molybdenum iron protein domain"/>
    <property type="match status" value="2"/>
</dbReference>
<proteinExistence type="inferred from homology"/>
<keyword evidence="8" id="KW-1185">Reference proteome</keyword>
<feature type="signal peptide" evidence="5">
    <location>
        <begin position="1"/>
        <end position="30"/>
    </location>
</feature>
<accession>A0ABV5VTY7</accession>
<dbReference type="RefSeq" id="WP_344912579.1">
    <property type="nucleotide sequence ID" value="NZ_BAAAYO010000010.1"/>
</dbReference>
<dbReference type="InterPro" id="IPR002491">
    <property type="entry name" value="ABC_transptr_periplasmic_BD"/>
</dbReference>
<name>A0ABV5VTY7_9BACL</name>
<dbReference type="PANTHER" id="PTHR30532:SF26">
    <property type="entry name" value="IRON(3+)-HYDROXAMATE-BINDING PROTEIN FHUD"/>
    <property type="match status" value="1"/>
</dbReference>
<dbReference type="Pfam" id="PF01497">
    <property type="entry name" value="Peripla_BP_2"/>
    <property type="match status" value="1"/>
</dbReference>
<reference evidence="7 8" key="1">
    <citation type="submission" date="2024-09" db="EMBL/GenBank/DDBJ databases">
        <authorList>
            <person name="Sun Q."/>
            <person name="Mori K."/>
        </authorList>
    </citation>
    <scope>NUCLEOTIDE SEQUENCE [LARGE SCALE GENOMIC DNA]</scope>
    <source>
        <strain evidence="7 8">JCM 12520</strain>
    </source>
</reference>
<dbReference type="InterPro" id="IPR051313">
    <property type="entry name" value="Bact_iron-sidero_bind"/>
</dbReference>
<evidence type="ECO:0000259" key="6">
    <source>
        <dbReference type="PROSITE" id="PS50983"/>
    </source>
</evidence>
<evidence type="ECO:0000256" key="2">
    <source>
        <dbReference type="ARBA" id="ARBA00008814"/>
    </source>
</evidence>
<protein>
    <submittedName>
        <fullName evidence="7">ABC transporter substrate-binding protein</fullName>
    </submittedName>
</protein>
<dbReference type="Proteomes" id="UP001589619">
    <property type="component" value="Unassembled WGS sequence"/>
</dbReference>
<comment type="similarity">
    <text evidence="2">Belongs to the bacterial solute-binding protein 8 family.</text>
</comment>
<dbReference type="PROSITE" id="PS51257">
    <property type="entry name" value="PROKAR_LIPOPROTEIN"/>
    <property type="match status" value="1"/>
</dbReference>
<feature type="domain" description="Fe/B12 periplasmic-binding" evidence="6">
    <location>
        <begin position="65"/>
        <end position="328"/>
    </location>
</feature>
<evidence type="ECO:0000256" key="5">
    <source>
        <dbReference type="SAM" id="SignalP"/>
    </source>
</evidence>
<evidence type="ECO:0000313" key="8">
    <source>
        <dbReference type="Proteomes" id="UP001589619"/>
    </source>
</evidence>
<evidence type="ECO:0000313" key="7">
    <source>
        <dbReference type="EMBL" id="MFB9751752.1"/>
    </source>
</evidence>
<feature type="chain" id="PRO_5046083719" evidence="5">
    <location>
        <begin position="31"/>
        <end position="328"/>
    </location>
</feature>
<comment type="subcellular location">
    <subcellularLocation>
        <location evidence="1">Cell envelope</location>
    </subcellularLocation>
</comment>
<evidence type="ECO:0000256" key="1">
    <source>
        <dbReference type="ARBA" id="ARBA00004196"/>
    </source>
</evidence>
<keyword evidence="3" id="KW-0813">Transport</keyword>
<dbReference type="SUPFAM" id="SSF53807">
    <property type="entry name" value="Helical backbone' metal receptor"/>
    <property type="match status" value="1"/>
</dbReference>
<keyword evidence="4 5" id="KW-0732">Signal</keyword>
<dbReference type="PANTHER" id="PTHR30532">
    <property type="entry name" value="IRON III DICITRATE-BINDING PERIPLASMIC PROTEIN"/>
    <property type="match status" value="1"/>
</dbReference>
<organism evidence="7 8">
    <name type="scientific">Paenibacillus hodogayensis</name>
    <dbReference type="NCBI Taxonomy" id="279208"/>
    <lineage>
        <taxon>Bacteria</taxon>
        <taxon>Bacillati</taxon>
        <taxon>Bacillota</taxon>
        <taxon>Bacilli</taxon>
        <taxon>Bacillales</taxon>
        <taxon>Paenibacillaceae</taxon>
        <taxon>Paenibacillus</taxon>
    </lineage>
</organism>
<sequence>MKRANKTWGFLTGVALSSLLLLTACGGADGNGGGKPDTTAQTKQAEPEMRTVTHWKGQTEVPVHPQKIVTSQYTGELVALGVKLAGAPKWQIDQLEIVGQKAERQGIEDIGAPPNLEKITGLSPDLIIGQNAQEKVYDSLSKIAPTVLVPWGDENVYERLRTIAKVIGKEKQADEWIAAHEAKAAEGRKKIAPLIGKDETVAIVVVGGYEKGQLRVYGGRNVGHALYNDLKLNPPPAIKAEMDKNATFTSIQISLEKLPDYAAADRIFLLTFNNDPDYVKQVADSQLWKNLPAVKNGRVYTIAEDLWFTYDPLSVDRQLDEAIALLGK</sequence>
<evidence type="ECO:0000256" key="3">
    <source>
        <dbReference type="ARBA" id="ARBA00022448"/>
    </source>
</evidence>
<evidence type="ECO:0000256" key="4">
    <source>
        <dbReference type="ARBA" id="ARBA00022729"/>
    </source>
</evidence>
<dbReference type="PROSITE" id="PS50983">
    <property type="entry name" value="FE_B12_PBP"/>
    <property type="match status" value="1"/>
</dbReference>
<gene>
    <name evidence="7" type="ORF">ACFFNY_09230</name>
</gene>
<comment type="caution">
    <text evidence="7">The sequence shown here is derived from an EMBL/GenBank/DDBJ whole genome shotgun (WGS) entry which is preliminary data.</text>
</comment>